<dbReference type="GO" id="GO:0005524">
    <property type="term" value="F:ATP binding"/>
    <property type="evidence" value="ECO:0007669"/>
    <property type="project" value="UniProtKB-KW"/>
</dbReference>
<dbReference type="InterPro" id="IPR003439">
    <property type="entry name" value="ABC_transporter-like_ATP-bd"/>
</dbReference>
<keyword evidence="6 7" id="KW-0472">Membrane</keyword>
<feature type="transmembrane region" description="Helical" evidence="7">
    <location>
        <begin position="152"/>
        <end position="175"/>
    </location>
</feature>
<proteinExistence type="predicted"/>
<feature type="transmembrane region" description="Helical" evidence="7">
    <location>
        <begin position="267"/>
        <end position="289"/>
    </location>
</feature>
<feature type="transmembrane region" description="Helical" evidence="7">
    <location>
        <begin position="295"/>
        <end position="319"/>
    </location>
</feature>
<dbReference type="GO" id="GO:0005886">
    <property type="term" value="C:plasma membrane"/>
    <property type="evidence" value="ECO:0007669"/>
    <property type="project" value="UniProtKB-SubCell"/>
</dbReference>
<dbReference type="EC" id="3.6.3.-" evidence="10"/>
<dbReference type="RefSeq" id="WP_094020548.1">
    <property type="nucleotide sequence ID" value="NZ_FXYF01000004.1"/>
</dbReference>
<dbReference type="CDD" id="cd03228">
    <property type="entry name" value="ABCC_MRP_Like"/>
    <property type="match status" value="1"/>
</dbReference>
<feature type="domain" description="ABC transporter" evidence="8">
    <location>
        <begin position="358"/>
        <end position="570"/>
    </location>
</feature>
<organism evidence="10 11">
    <name type="scientific">Maliponia aquimaris</name>
    <dbReference type="NCBI Taxonomy" id="1673631"/>
    <lineage>
        <taxon>Bacteria</taxon>
        <taxon>Pseudomonadati</taxon>
        <taxon>Pseudomonadota</taxon>
        <taxon>Alphaproteobacteria</taxon>
        <taxon>Rhodobacterales</taxon>
        <taxon>Paracoccaceae</taxon>
        <taxon>Maliponia</taxon>
    </lineage>
</organism>
<dbReference type="InterPro" id="IPR017871">
    <property type="entry name" value="ABC_transporter-like_CS"/>
</dbReference>
<dbReference type="PROSITE" id="PS50893">
    <property type="entry name" value="ABC_TRANSPORTER_2"/>
    <property type="match status" value="1"/>
</dbReference>
<dbReference type="InterPro" id="IPR011527">
    <property type="entry name" value="ABC1_TM_dom"/>
</dbReference>
<dbReference type="PANTHER" id="PTHR24221">
    <property type="entry name" value="ATP-BINDING CASSETTE SUB-FAMILY B"/>
    <property type="match status" value="1"/>
</dbReference>
<dbReference type="OrthoDB" id="5288404at2"/>
<evidence type="ECO:0000313" key="11">
    <source>
        <dbReference type="Proteomes" id="UP000207598"/>
    </source>
</evidence>
<evidence type="ECO:0000256" key="1">
    <source>
        <dbReference type="ARBA" id="ARBA00004651"/>
    </source>
</evidence>
<feature type="transmembrane region" description="Helical" evidence="7">
    <location>
        <begin position="40"/>
        <end position="61"/>
    </location>
</feature>
<dbReference type="GO" id="GO:0034040">
    <property type="term" value="F:ATPase-coupled lipid transmembrane transporter activity"/>
    <property type="evidence" value="ECO:0007669"/>
    <property type="project" value="TreeGrafter"/>
</dbReference>
<dbReference type="Proteomes" id="UP000207598">
    <property type="component" value="Unassembled WGS sequence"/>
</dbReference>
<keyword evidence="3" id="KW-0547">Nucleotide-binding</keyword>
<dbReference type="GO" id="GO:0016887">
    <property type="term" value="F:ATP hydrolysis activity"/>
    <property type="evidence" value="ECO:0007669"/>
    <property type="project" value="InterPro"/>
</dbReference>
<evidence type="ECO:0000256" key="7">
    <source>
        <dbReference type="SAM" id="Phobius"/>
    </source>
</evidence>
<evidence type="ECO:0000259" key="9">
    <source>
        <dbReference type="PROSITE" id="PS50929"/>
    </source>
</evidence>
<dbReference type="SUPFAM" id="SSF52540">
    <property type="entry name" value="P-loop containing nucleoside triphosphate hydrolases"/>
    <property type="match status" value="1"/>
</dbReference>
<dbReference type="InterPro" id="IPR003593">
    <property type="entry name" value="AAA+_ATPase"/>
</dbReference>
<sequence>MTASPETEKRARLGHWAGARLFDERAAGWLLPVLRPRLRVLGLLLGLGLLAALAALVPPYLTKLVIDEGLMAGDRQALVVWSLALLVVGFASLGLGSLNAILHMRASVGMLADLRAALTAAVLERSPEWRAQRRTGEILARIDGDAGEVQQFAFNALLTGSSGVLRLIGGAVMLFVLNWQLALVAVALAPFELAFFAWARPRTERLARETRAERGEFAGQIAEMVAGLGSIQAARAEEPVAQGLARRQRSLNAVLMRAQLWGEVTRGVPTGLAALVRSAIFLVGGLMVIDGQWPLGSLIAFIAYLGFLVGPMQSLIGLWHAQARVKAALDRLSGIMAEDAALAWPLAPVALPDGPGALRVEGVTLEAGGKVMARGVTLEIPGGSKMRLEGPSGAGKSTFLALFQRHGDPGAGRILLDGVDLRHLSRADLRGAVAYVPQRPFVMLGTVAENLALSAPDTPPEAMQAALALVGLSDRLAERGGLAARLGEDGLTLSGGERQRLCVARALLRPFRVLILDEALSEVDPGTVSRIMEGIDTRHKGATRIVVTHGNEAAYGGFDMTVDLRDWSAA</sequence>
<keyword evidence="11" id="KW-1185">Reference proteome</keyword>
<accession>A0A238K7H0</accession>
<feature type="domain" description="ABC transmembrane type-1" evidence="9">
    <location>
        <begin position="43"/>
        <end position="324"/>
    </location>
</feature>
<evidence type="ECO:0000256" key="6">
    <source>
        <dbReference type="ARBA" id="ARBA00023136"/>
    </source>
</evidence>
<name>A0A238K7H0_9RHOB</name>
<keyword evidence="10" id="KW-0378">Hydrolase</keyword>
<evidence type="ECO:0000259" key="8">
    <source>
        <dbReference type="PROSITE" id="PS50893"/>
    </source>
</evidence>
<keyword evidence="2 7" id="KW-0812">Transmembrane</keyword>
<dbReference type="PROSITE" id="PS50929">
    <property type="entry name" value="ABC_TM1F"/>
    <property type="match status" value="1"/>
</dbReference>
<feature type="transmembrane region" description="Helical" evidence="7">
    <location>
        <begin position="81"/>
        <end position="102"/>
    </location>
</feature>
<dbReference type="InterPro" id="IPR036640">
    <property type="entry name" value="ABC1_TM_sf"/>
</dbReference>
<feature type="transmembrane region" description="Helical" evidence="7">
    <location>
        <begin position="181"/>
        <end position="199"/>
    </location>
</feature>
<dbReference type="PANTHER" id="PTHR24221:SF654">
    <property type="entry name" value="ATP-BINDING CASSETTE SUB-FAMILY B MEMBER 6"/>
    <property type="match status" value="1"/>
</dbReference>
<dbReference type="Pfam" id="PF00005">
    <property type="entry name" value="ABC_tran"/>
    <property type="match status" value="1"/>
</dbReference>
<dbReference type="Gene3D" id="3.40.50.300">
    <property type="entry name" value="P-loop containing nucleotide triphosphate hydrolases"/>
    <property type="match status" value="1"/>
</dbReference>
<keyword evidence="4 10" id="KW-0067">ATP-binding</keyword>
<dbReference type="SUPFAM" id="SSF90123">
    <property type="entry name" value="ABC transporter transmembrane region"/>
    <property type="match status" value="1"/>
</dbReference>
<dbReference type="Gene3D" id="1.20.1560.10">
    <property type="entry name" value="ABC transporter type 1, transmembrane domain"/>
    <property type="match status" value="1"/>
</dbReference>
<evidence type="ECO:0000256" key="2">
    <source>
        <dbReference type="ARBA" id="ARBA00022692"/>
    </source>
</evidence>
<protein>
    <submittedName>
        <fullName evidence="10">Putative multidrug export ATP-binding/permease protein</fullName>
        <ecNumber evidence="10">3.6.3.-</ecNumber>
    </submittedName>
</protein>
<keyword evidence="5 7" id="KW-1133">Transmembrane helix</keyword>
<dbReference type="AlphaFoldDB" id="A0A238K7H0"/>
<dbReference type="InterPro" id="IPR039421">
    <property type="entry name" value="Type_1_exporter"/>
</dbReference>
<evidence type="ECO:0000256" key="3">
    <source>
        <dbReference type="ARBA" id="ARBA00022741"/>
    </source>
</evidence>
<gene>
    <name evidence="10" type="ORF">MAA8898_01703</name>
</gene>
<evidence type="ECO:0000313" key="10">
    <source>
        <dbReference type="EMBL" id="SMX38755.1"/>
    </source>
</evidence>
<dbReference type="GO" id="GO:0140359">
    <property type="term" value="F:ABC-type transporter activity"/>
    <property type="evidence" value="ECO:0007669"/>
    <property type="project" value="InterPro"/>
</dbReference>
<evidence type="ECO:0000256" key="4">
    <source>
        <dbReference type="ARBA" id="ARBA00022840"/>
    </source>
</evidence>
<dbReference type="InterPro" id="IPR027417">
    <property type="entry name" value="P-loop_NTPase"/>
</dbReference>
<dbReference type="Pfam" id="PF00664">
    <property type="entry name" value="ABC_membrane"/>
    <property type="match status" value="1"/>
</dbReference>
<dbReference type="CDD" id="cd07346">
    <property type="entry name" value="ABC_6TM_exporters"/>
    <property type="match status" value="1"/>
</dbReference>
<comment type="subcellular location">
    <subcellularLocation>
        <location evidence="1">Cell membrane</location>
        <topology evidence="1">Multi-pass membrane protein</topology>
    </subcellularLocation>
</comment>
<evidence type="ECO:0000256" key="5">
    <source>
        <dbReference type="ARBA" id="ARBA00022989"/>
    </source>
</evidence>
<reference evidence="10 11" key="1">
    <citation type="submission" date="2017-05" db="EMBL/GenBank/DDBJ databases">
        <authorList>
            <person name="Song R."/>
            <person name="Chenine A.L."/>
            <person name="Ruprecht R.M."/>
        </authorList>
    </citation>
    <scope>NUCLEOTIDE SEQUENCE [LARGE SCALE GENOMIC DNA]</scope>
    <source>
        <strain evidence="10 11">CECT 8898</strain>
    </source>
</reference>
<dbReference type="EMBL" id="FXYF01000004">
    <property type="protein sequence ID" value="SMX38755.1"/>
    <property type="molecule type" value="Genomic_DNA"/>
</dbReference>
<dbReference type="PROSITE" id="PS00211">
    <property type="entry name" value="ABC_TRANSPORTER_1"/>
    <property type="match status" value="1"/>
</dbReference>
<dbReference type="SMART" id="SM00382">
    <property type="entry name" value="AAA"/>
    <property type="match status" value="1"/>
</dbReference>